<protein>
    <submittedName>
        <fullName evidence="3">tRNA 2-selenouridine synthase</fullName>
        <ecNumber evidence="3">2.9.1.-</ecNumber>
    </submittedName>
</protein>
<dbReference type="Pfam" id="PF00581">
    <property type="entry name" value="Rhodanese"/>
    <property type="match status" value="1"/>
</dbReference>
<dbReference type="PANTHER" id="PTHR30401:SF0">
    <property type="entry name" value="TRNA 2-SELENOURIDINE SYNTHASE"/>
    <property type="match status" value="1"/>
</dbReference>
<reference evidence="3 4" key="1">
    <citation type="submission" date="2015-12" db="EMBL/GenBank/DDBJ databases">
        <title>Draft genome sequence of the thermoanaerobe Thermotalea metallivorans, an isolate from the runoff channel of the Great Artesian Basin, Australia.</title>
        <authorList>
            <person name="Patel B.K."/>
        </authorList>
    </citation>
    <scope>NUCLEOTIDE SEQUENCE [LARGE SCALE GENOMIC DNA]</scope>
    <source>
        <strain evidence="3 4">B2-1</strain>
    </source>
</reference>
<proteinExistence type="predicted"/>
<comment type="caution">
    <text evidence="3">The sequence shown here is derived from an EMBL/GenBank/DDBJ whole genome shotgun (WGS) entry which is preliminary data.</text>
</comment>
<dbReference type="PATRIC" id="fig|520762.4.peg.1732"/>
<dbReference type="NCBIfam" id="TIGR03167">
    <property type="entry name" value="tRNA_sel_U_synt"/>
    <property type="match status" value="1"/>
</dbReference>
<dbReference type="PROSITE" id="PS50206">
    <property type="entry name" value="RHODANESE_3"/>
    <property type="match status" value="1"/>
</dbReference>
<dbReference type="InterPro" id="IPR001763">
    <property type="entry name" value="Rhodanese-like_dom"/>
</dbReference>
<dbReference type="SMART" id="SM00450">
    <property type="entry name" value="RHOD"/>
    <property type="match status" value="1"/>
</dbReference>
<dbReference type="GO" id="GO:0002098">
    <property type="term" value="P:tRNA wobble uridine modification"/>
    <property type="evidence" value="ECO:0007669"/>
    <property type="project" value="InterPro"/>
</dbReference>
<evidence type="ECO:0000259" key="2">
    <source>
        <dbReference type="PROSITE" id="PS50206"/>
    </source>
</evidence>
<organism evidence="3 4">
    <name type="scientific">Thermotalea metallivorans</name>
    <dbReference type="NCBI Taxonomy" id="520762"/>
    <lineage>
        <taxon>Bacteria</taxon>
        <taxon>Bacillati</taxon>
        <taxon>Bacillota</taxon>
        <taxon>Clostridia</taxon>
        <taxon>Peptostreptococcales</taxon>
        <taxon>Thermotaleaceae</taxon>
        <taxon>Thermotalea</taxon>
    </lineage>
</organism>
<dbReference type="InterPro" id="IPR017582">
    <property type="entry name" value="SelU"/>
</dbReference>
<evidence type="ECO:0000256" key="1">
    <source>
        <dbReference type="ARBA" id="ARBA00023266"/>
    </source>
</evidence>
<dbReference type="GO" id="GO:0043828">
    <property type="term" value="F:tRNA 2-selenouridine synthase activity"/>
    <property type="evidence" value="ECO:0007669"/>
    <property type="project" value="InterPro"/>
</dbReference>
<dbReference type="RefSeq" id="WP_068556157.1">
    <property type="nucleotide sequence ID" value="NZ_LOEE01000031.1"/>
</dbReference>
<dbReference type="Pfam" id="PF26341">
    <property type="entry name" value="AAA_SelU"/>
    <property type="match status" value="1"/>
</dbReference>
<accession>A0A140L5I4</accession>
<feature type="domain" description="Rhodanese" evidence="2">
    <location>
        <begin position="12"/>
        <end position="131"/>
    </location>
</feature>
<sequence>MLKSIHVKDALKIKNKLFIDVRSPSEFQESTISGAVNIPILDDEERARVGTVYRQESPEKATILGLDFAAPKLSRVYATIQEYAKKYDAVIVFCWRGGMRSKSVCSFLDMLHVANIYQLVGGYKAYRKYVVDFLENGIARFRFVMLHGLTGVGKTHILGKLKASGQPVLDLERMAQNSGSVFGDIVFEGTPPTQKTFESRIFHTLYDLKEDYVFVESESKRIGNVQIPDSLYNRMIDGFHILIHTSMENRIRTILQDYVEHLDGKTHKIINAILHLRKRLGNDVVSNLIGKIENKDYLYVIKYLFEHYYDPLYQYSIDKYKPYDIVIDYETMEDAVKILQNFAKII</sequence>
<dbReference type="Gene3D" id="3.40.250.10">
    <property type="entry name" value="Rhodanese-like domain"/>
    <property type="match status" value="1"/>
</dbReference>
<dbReference type="InterPro" id="IPR058840">
    <property type="entry name" value="AAA_SelU"/>
</dbReference>
<dbReference type="AlphaFoldDB" id="A0A140L5I4"/>
<dbReference type="SUPFAM" id="SSF52821">
    <property type="entry name" value="Rhodanese/Cell cycle control phosphatase"/>
    <property type="match status" value="1"/>
</dbReference>
<dbReference type="SUPFAM" id="SSF52540">
    <property type="entry name" value="P-loop containing nucleoside triphosphate hydrolases"/>
    <property type="match status" value="1"/>
</dbReference>
<gene>
    <name evidence="3" type="primary">selU</name>
    <name evidence="3" type="ORF">AN619_15630</name>
</gene>
<evidence type="ECO:0000313" key="3">
    <source>
        <dbReference type="EMBL" id="KXG75809.1"/>
    </source>
</evidence>
<keyword evidence="4" id="KW-1185">Reference proteome</keyword>
<name>A0A140L5I4_9FIRM</name>
<dbReference type="PANTHER" id="PTHR30401">
    <property type="entry name" value="TRNA 2-SELENOURIDINE SYNTHASE"/>
    <property type="match status" value="1"/>
</dbReference>
<evidence type="ECO:0000313" key="4">
    <source>
        <dbReference type="Proteomes" id="UP000070456"/>
    </source>
</evidence>
<keyword evidence="1" id="KW-0711">Selenium</keyword>
<dbReference type="EC" id="2.9.1.-" evidence="3"/>
<dbReference type="InterPro" id="IPR036873">
    <property type="entry name" value="Rhodanese-like_dom_sf"/>
</dbReference>
<dbReference type="STRING" id="520762.AN619_15630"/>
<dbReference type="InterPro" id="IPR027417">
    <property type="entry name" value="P-loop_NTPase"/>
</dbReference>
<dbReference type="Proteomes" id="UP000070456">
    <property type="component" value="Unassembled WGS sequence"/>
</dbReference>
<dbReference type="EMBL" id="LOEE01000031">
    <property type="protein sequence ID" value="KXG75809.1"/>
    <property type="molecule type" value="Genomic_DNA"/>
</dbReference>
<dbReference type="NCBIfam" id="NF008750">
    <property type="entry name" value="PRK11784.1-2"/>
    <property type="match status" value="1"/>
</dbReference>
<keyword evidence="3" id="KW-0808">Transferase</keyword>
<dbReference type="NCBIfam" id="NF008752">
    <property type="entry name" value="PRK11784.1-4"/>
    <property type="match status" value="1"/>
</dbReference>